<dbReference type="Proteomes" id="UP000509548">
    <property type="component" value="Plasmid unnamed"/>
</dbReference>
<dbReference type="AlphaFoldDB" id="A0A9Q6WQE9"/>
<evidence type="ECO:0000313" key="2">
    <source>
        <dbReference type="Proteomes" id="UP000509548"/>
    </source>
</evidence>
<name>A0A9Q6WQE9_9BURK</name>
<dbReference type="EMBL" id="CP015960">
    <property type="protein sequence ID" value="QLB67083.1"/>
    <property type="molecule type" value="Genomic_DNA"/>
</dbReference>
<geneLocation type="plasmid" evidence="2"/>
<reference evidence="1 2" key="1">
    <citation type="journal article" date="2014" name="Genome Announc.">
        <title>Draft Genome Sequence of the Haloacid-Degrading Burkholderia caribensis Strain MBA4.</title>
        <authorList>
            <person name="Pan Y."/>
            <person name="Kong K.F."/>
            <person name="Tsang J.S."/>
        </authorList>
    </citation>
    <scope>NUCLEOTIDE SEQUENCE [LARGE SCALE GENOMIC DNA]</scope>
    <source>
        <strain evidence="1 2">852011</strain>
    </source>
</reference>
<protein>
    <submittedName>
        <fullName evidence="1">Uncharacterized protein</fullName>
    </submittedName>
</protein>
<proteinExistence type="predicted"/>
<keyword evidence="1" id="KW-0614">Plasmid</keyword>
<organism evidence="1 2">
    <name type="scientific">Paraburkholderia caribensis</name>
    <dbReference type="NCBI Taxonomy" id="75105"/>
    <lineage>
        <taxon>Bacteria</taxon>
        <taxon>Pseudomonadati</taxon>
        <taxon>Pseudomonadota</taxon>
        <taxon>Betaproteobacteria</taxon>
        <taxon>Burkholderiales</taxon>
        <taxon>Burkholderiaceae</taxon>
        <taxon>Paraburkholderia</taxon>
    </lineage>
</organism>
<gene>
    <name evidence="1" type="ORF">A9O66_31845</name>
</gene>
<evidence type="ECO:0000313" key="1">
    <source>
        <dbReference type="EMBL" id="QLB67083.1"/>
    </source>
</evidence>
<accession>A0A9Q6WQE9</accession>
<sequence>MFGAMGELKVIVHTGTSKYHSVEPLMILKVCQHGQVERCTVHAFSADKITNGPGDSDMHPHIVETIVYGVQISLWRTKLNGMLFADWQA</sequence>